<dbReference type="Proteomes" id="UP000663836">
    <property type="component" value="Unassembled WGS sequence"/>
</dbReference>
<name>A0A819HBB5_9BILA</name>
<organism evidence="1 2">
    <name type="scientific">Rotaria sordida</name>
    <dbReference type="NCBI Taxonomy" id="392033"/>
    <lineage>
        <taxon>Eukaryota</taxon>
        <taxon>Metazoa</taxon>
        <taxon>Spiralia</taxon>
        <taxon>Gnathifera</taxon>
        <taxon>Rotifera</taxon>
        <taxon>Eurotatoria</taxon>
        <taxon>Bdelloidea</taxon>
        <taxon>Philodinida</taxon>
        <taxon>Philodinidae</taxon>
        <taxon>Rotaria</taxon>
    </lineage>
</organism>
<reference evidence="1" key="1">
    <citation type="submission" date="2021-02" db="EMBL/GenBank/DDBJ databases">
        <authorList>
            <person name="Nowell W R."/>
        </authorList>
    </citation>
    <scope>NUCLEOTIDE SEQUENCE</scope>
</reference>
<protein>
    <submittedName>
        <fullName evidence="1">Uncharacterized protein</fullName>
    </submittedName>
</protein>
<proteinExistence type="predicted"/>
<comment type="caution">
    <text evidence="1">The sequence shown here is derived from an EMBL/GenBank/DDBJ whole genome shotgun (WGS) entry which is preliminary data.</text>
</comment>
<gene>
    <name evidence="1" type="ORF">JBS370_LOCUS20869</name>
</gene>
<dbReference type="InterPro" id="IPR025048">
    <property type="entry name" value="DUF3987"/>
</dbReference>
<dbReference type="AlphaFoldDB" id="A0A819HBB5"/>
<dbReference type="Pfam" id="PF13148">
    <property type="entry name" value="DUF3987"/>
    <property type="match status" value="1"/>
</dbReference>
<dbReference type="EMBL" id="CAJOBD010002689">
    <property type="protein sequence ID" value="CAF3900872.1"/>
    <property type="molecule type" value="Genomic_DNA"/>
</dbReference>
<accession>A0A819HBB5</accession>
<sequence>MESVCMELQQRLHLLQLWDELAIFLGLFGGSRSERASYDRGIMCELYNPTGIVRRQLVSRTNVMVKPRLCILAAGHPRETINCLTGSGVKAVESNDDGLFNRFLIAVGLKRKPSRDRTPPDNRIPKLAHLFYYVHQLHKEPQEYSFNQEAYTYMKDTTYAYDCESVSFSNEDDYLASNLTKAIEHVQRLASILHILKTVSRKIFNLTNQFEVYGPLDENLKNLILSDSLTNEELIIDYESCFNAKKMMDYYLSIKKILAGYDPINNKSLTGKEGNNIEGIPQSDIEHIKSYIKNHPSKRILLSVLPSNLKRKYTKDQYLPILRQMETDGEGTITTTENTTRPKAIVFIKKPRTEQASASSNNTTNDES</sequence>
<evidence type="ECO:0000313" key="1">
    <source>
        <dbReference type="EMBL" id="CAF3900872.1"/>
    </source>
</evidence>
<evidence type="ECO:0000313" key="2">
    <source>
        <dbReference type="Proteomes" id="UP000663836"/>
    </source>
</evidence>